<gene>
    <name evidence="2" type="ORF">EDD54_0701</name>
</gene>
<dbReference type="Proteomes" id="UP000294547">
    <property type="component" value="Unassembled WGS sequence"/>
</dbReference>
<proteinExistence type="predicted"/>
<protein>
    <recommendedName>
        <fullName evidence="4">Dolichyl-phosphate-mannose-protein mannosyltransferase</fullName>
    </recommendedName>
</protein>
<feature type="transmembrane region" description="Helical" evidence="1">
    <location>
        <begin position="138"/>
        <end position="160"/>
    </location>
</feature>
<keyword evidence="1" id="KW-0472">Membrane</keyword>
<dbReference type="AlphaFoldDB" id="A0A4R6RLH4"/>
<comment type="caution">
    <text evidence="2">The sequence shown here is derived from an EMBL/GenBank/DDBJ whole genome shotgun (WGS) entry which is preliminary data.</text>
</comment>
<organism evidence="2 3">
    <name type="scientific">Oharaeibacter diazotrophicus</name>
    <dbReference type="NCBI Taxonomy" id="1920512"/>
    <lineage>
        <taxon>Bacteria</taxon>
        <taxon>Pseudomonadati</taxon>
        <taxon>Pseudomonadota</taxon>
        <taxon>Alphaproteobacteria</taxon>
        <taxon>Hyphomicrobiales</taxon>
        <taxon>Pleomorphomonadaceae</taxon>
        <taxon>Oharaeibacter</taxon>
    </lineage>
</organism>
<evidence type="ECO:0000313" key="2">
    <source>
        <dbReference type="EMBL" id="TDP86817.1"/>
    </source>
</evidence>
<reference evidence="2 3" key="1">
    <citation type="submission" date="2019-03" db="EMBL/GenBank/DDBJ databases">
        <title>Genomic Encyclopedia of Type Strains, Phase IV (KMG-IV): sequencing the most valuable type-strain genomes for metagenomic binning, comparative biology and taxonomic classification.</title>
        <authorList>
            <person name="Goeker M."/>
        </authorList>
    </citation>
    <scope>NUCLEOTIDE SEQUENCE [LARGE SCALE GENOMIC DNA]</scope>
    <source>
        <strain evidence="2 3">DSM 102969</strain>
    </source>
</reference>
<name>A0A4R6RLH4_9HYPH</name>
<feature type="transmembrane region" description="Helical" evidence="1">
    <location>
        <begin position="228"/>
        <end position="248"/>
    </location>
</feature>
<evidence type="ECO:0000313" key="3">
    <source>
        <dbReference type="Proteomes" id="UP000294547"/>
    </source>
</evidence>
<keyword evidence="1" id="KW-1133">Transmembrane helix</keyword>
<feature type="transmembrane region" description="Helical" evidence="1">
    <location>
        <begin position="167"/>
        <end position="198"/>
    </location>
</feature>
<feature type="transmembrane region" description="Helical" evidence="1">
    <location>
        <begin position="330"/>
        <end position="346"/>
    </location>
</feature>
<accession>A0A4R6RLH4</accession>
<feature type="transmembrane region" description="Helical" evidence="1">
    <location>
        <begin position="21"/>
        <end position="42"/>
    </location>
</feature>
<feature type="transmembrane region" description="Helical" evidence="1">
    <location>
        <begin position="268"/>
        <end position="294"/>
    </location>
</feature>
<sequence length="496" mass="52215">MHEAPSETETRSVRERLAERVALGVTIAAVVACALVFLIRAAETFHHGRYTFTSGLEGAGILGVLKTCAGESLYGNLATDPNGYIFNFLFYLVYGSVTRLSGACDVDAILLARGLSGLTALAAAALVLWYALRSKVSTATALLLASASVSPFIGWWAFAIRPDIGGYFLALVAVFGLVVATERGSATLAVGAILASALSYGFKQPNLVLVAATTVILIVNARGARMRIAATATGAAVAGLIVAANTAWPDYYTQAFVVPASHQLRPSVGIANLTAFVAKALPYLVLLVLTAVLARRASWGRLEISLAGAFLGFVAIFGVAASKVGASDNYYFPALAVCIALIPLLSRRQPALAGHVATMLSAAVLLASSLLVALGGAGRTGLDPLDQDARRRLIHDMETSEAPRLIIGEPWALPTHSGPADVRLLDDYMYFHGLSEQPGAIDIVDLVKKNRFGTIYTIDLKLVAGDEPVLHGYCPKGKIDILTVIARGPCDIDVPR</sequence>
<dbReference type="EMBL" id="SNXY01000006">
    <property type="protein sequence ID" value="TDP86817.1"/>
    <property type="molecule type" value="Genomic_DNA"/>
</dbReference>
<keyword evidence="1" id="KW-0812">Transmembrane</keyword>
<evidence type="ECO:0000256" key="1">
    <source>
        <dbReference type="SAM" id="Phobius"/>
    </source>
</evidence>
<evidence type="ECO:0008006" key="4">
    <source>
        <dbReference type="Google" id="ProtNLM"/>
    </source>
</evidence>
<feature type="transmembrane region" description="Helical" evidence="1">
    <location>
        <begin position="358"/>
        <end position="377"/>
    </location>
</feature>
<feature type="transmembrane region" description="Helical" evidence="1">
    <location>
        <begin position="204"/>
        <end position="221"/>
    </location>
</feature>
<feature type="transmembrane region" description="Helical" evidence="1">
    <location>
        <begin position="306"/>
        <end position="324"/>
    </location>
</feature>
<feature type="transmembrane region" description="Helical" evidence="1">
    <location>
        <begin position="114"/>
        <end position="132"/>
    </location>
</feature>
<feature type="transmembrane region" description="Helical" evidence="1">
    <location>
        <begin position="84"/>
        <end position="102"/>
    </location>
</feature>
<keyword evidence="3" id="KW-1185">Reference proteome</keyword>